<dbReference type="Pfam" id="PF01928">
    <property type="entry name" value="CYTH"/>
    <property type="match status" value="1"/>
</dbReference>
<accession>A0A1I0T2B7</accession>
<name>A0A1I0T2B7_9BACL</name>
<sequence>MKRELEIEFKNVLTAEEFSRLTNAFCVRDEEWSVQQNYYFDTPDFQLKQQKSALRIRFKNGTYTLTLKQPHEDGLLETHEPLTAQMATSLIAGEQPLAGDMARTLQSLHIDPAAVVCFGALTTHRVERAYKTGTLVFDYSEYMNVSDYEIEYEANDRVQGENTFMELLQSFHIPKRQTKNKIERFYEAKYETERSS</sequence>
<dbReference type="SUPFAM" id="SSF55154">
    <property type="entry name" value="CYTH-like phosphatases"/>
    <property type="match status" value="1"/>
</dbReference>
<protein>
    <submittedName>
        <fullName evidence="2">Uncharacterized protein YjbK</fullName>
    </submittedName>
</protein>
<evidence type="ECO:0000313" key="2">
    <source>
        <dbReference type="EMBL" id="SFA45909.1"/>
    </source>
</evidence>
<dbReference type="Proteomes" id="UP000198979">
    <property type="component" value="Unassembled WGS sequence"/>
</dbReference>
<dbReference type="Gene3D" id="2.40.320.10">
    <property type="entry name" value="Hypothetical Protein Pfu-838710-001"/>
    <property type="match status" value="1"/>
</dbReference>
<evidence type="ECO:0000259" key="1">
    <source>
        <dbReference type="PROSITE" id="PS51707"/>
    </source>
</evidence>
<dbReference type="EMBL" id="FOJQ01000012">
    <property type="protein sequence ID" value="SFA45909.1"/>
    <property type="molecule type" value="Genomic_DNA"/>
</dbReference>
<dbReference type="OrthoDB" id="384378at2"/>
<dbReference type="AlphaFoldDB" id="A0A1I0T2B7"/>
<dbReference type="CDD" id="cd07762">
    <property type="entry name" value="CYTH-like_Pase_1"/>
    <property type="match status" value="1"/>
</dbReference>
<dbReference type="InterPro" id="IPR033469">
    <property type="entry name" value="CYTH-like_dom_sf"/>
</dbReference>
<dbReference type="InterPro" id="IPR023577">
    <property type="entry name" value="CYTH_domain"/>
</dbReference>
<organism evidence="2 3">
    <name type="scientific">Anoxybacillus pushchinoensis</name>
    <dbReference type="NCBI Taxonomy" id="150248"/>
    <lineage>
        <taxon>Bacteria</taxon>
        <taxon>Bacillati</taxon>
        <taxon>Bacillota</taxon>
        <taxon>Bacilli</taxon>
        <taxon>Bacillales</taxon>
        <taxon>Anoxybacillaceae</taxon>
        <taxon>Anoxybacillus</taxon>
    </lineage>
</organism>
<dbReference type="PIRSF" id="PIRSF012526">
    <property type="entry name" value="CYTH_UCP012526"/>
    <property type="match status" value="1"/>
</dbReference>
<reference evidence="3" key="1">
    <citation type="submission" date="2016-10" db="EMBL/GenBank/DDBJ databases">
        <authorList>
            <person name="Varghese N."/>
            <person name="Submissions S."/>
        </authorList>
    </citation>
    <scope>NUCLEOTIDE SEQUENCE [LARGE SCALE GENOMIC DNA]</scope>
    <source>
        <strain evidence="3">K1</strain>
    </source>
</reference>
<keyword evidence="3" id="KW-1185">Reference proteome</keyword>
<proteinExistence type="predicted"/>
<dbReference type="RefSeq" id="WP_091701688.1">
    <property type="nucleotide sequence ID" value="NZ_FOJQ01000012.1"/>
</dbReference>
<dbReference type="InterPro" id="IPR009195">
    <property type="entry name" value="Uncharacterised_YjbK"/>
</dbReference>
<dbReference type="SMART" id="SM01118">
    <property type="entry name" value="CYTH"/>
    <property type="match status" value="1"/>
</dbReference>
<evidence type="ECO:0000313" key="3">
    <source>
        <dbReference type="Proteomes" id="UP000198979"/>
    </source>
</evidence>
<dbReference type="STRING" id="150248.SAMN05216169_101239"/>
<gene>
    <name evidence="2" type="ORF">SAMN05216169_101239</name>
</gene>
<feature type="domain" description="CYTH" evidence="1">
    <location>
        <begin position="4"/>
        <end position="192"/>
    </location>
</feature>
<dbReference type="PROSITE" id="PS51707">
    <property type="entry name" value="CYTH"/>
    <property type="match status" value="1"/>
</dbReference>